<dbReference type="STRING" id="1173027.Mic7113_2047"/>
<dbReference type="Proteomes" id="UP000010471">
    <property type="component" value="Chromosome"/>
</dbReference>
<dbReference type="KEGG" id="mic:Mic7113_2047"/>
<sequence length="233" mass="26788">MKYSKEVLEKAVKQSFSVSGVLRKLGIAGGGSHGHITRRIKDLGIDTSHFKKQGENLKGFNPKKPWQEVLVLNLSNRRRPGVQLRQALLEMGKEYKCENPQCSIQSEWLGRKLVLDVDHINGNWQDNRPENLRFLCPNCHRQTATYGNKRQQLETKKYSSHPNKKVPHLKARKVERPSKDELAKMIWEKPTTHIAKDFGVSGKAIEKWCKAYGIEKPSRGYWAKKNQSKTSML</sequence>
<dbReference type="OrthoDB" id="481858at2"/>
<evidence type="ECO:0000313" key="2">
    <source>
        <dbReference type="EMBL" id="AFZ17879.1"/>
    </source>
</evidence>
<dbReference type="AlphaFoldDB" id="K9WDP3"/>
<dbReference type="InterPro" id="IPR003615">
    <property type="entry name" value="HNH_nuc"/>
</dbReference>
<keyword evidence="2" id="KW-0255">Endonuclease</keyword>
<reference evidence="2 3" key="1">
    <citation type="submission" date="2012-06" db="EMBL/GenBank/DDBJ databases">
        <title>Finished chromosome of genome of Microcoleus sp. PCC 7113.</title>
        <authorList>
            <consortium name="US DOE Joint Genome Institute"/>
            <person name="Gugger M."/>
            <person name="Coursin T."/>
            <person name="Rippka R."/>
            <person name="Tandeau De Marsac N."/>
            <person name="Huntemann M."/>
            <person name="Wei C.-L."/>
            <person name="Han J."/>
            <person name="Detter J.C."/>
            <person name="Han C."/>
            <person name="Tapia R."/>
            <person name="Chen A."/>
            <person name="Kyrpides N."/>
            <person name="Mavromatis K."/>
            <person name="Markowitz V."/>
            <person name="Szeto E."/>
            <person name="Ivanova N."/>
            <person name="Pagani I."/>
            <person name="Pati A."/>
            <person name="Goodwin L."/>
            <person name="Nordberg H.P."/>
            <person name="Cantor M.N."/>
            <person name="Hua S.X."/>
            <person name="Woyke T."/>
            <person name="Kerfeld C.A."/>
        </authorList>
    </citation>
    <scope>NUCLEOTIDE SEQUENCE [LARGE SCALE GENOMIC DNA]</scope>
    <source>
        <strain evidence="2 3">PCC 7113</strain>
    </source>
</reference>
<evidence type="ECO:0000259" key="1">
    <source>
        <dbReference type="SMART" id="SM00507"/>
    </source>
</evidence>
<organism evidence="2 3">
    <name type="scientific">Allocoleopsis franciscana PCC 7113</name>
    <dbReference type="NCBI Taxonomy" id="1173027"/>
    <lineage>
        <taxon>Bacteria</taxon>
        <taxon>Bacillati</taxon>
        <taxon>Cyanobacteriota</taxon>
        <taxon>Cyanophyceae</taxon>
        <taxon>Coleofasciculales</taxon>
        <taxon>Coleofasciculaceae</taxon>
        <taxon>Allocoleopsis</taxon>
        <taxon>Allocoleopsis franciscana</taxon>
    </lineage>
</organism>
<dbReference type="PATRIC" id="fig|1173027.3.peg.2256"/>
<dbReference type="CDD" id="cd00085">
    <property type="entry name" value="HNHc"/>
    <property type="match status" value="1"/>
</dbReference>
<dbReference type="RefSeq" id="WP_015182031.1">
    <property type="nucleotide sequence ID" value="NC_019738.1"/>
</dbReference>
<proteinExistence type="predicted"/>
<dbReference type="SMART" id="SM00507">
    <property type="entry name" value="HNHc"/>
    <property type="match status" value="1"/>
</dbReference>
<accession>K9WDP3</accession>
<dbReference type="HOGENOM" id="CLU_1076214_0_0_3"/>
<name>K9WDP3_9CYAN</name>
<dbReference type="eggNOG" id="COG1403">
    <property type="taxonomic scope" value="Bacteria"/>
</dbReference>
<protein>
    <submittedName>
        <fullName evidence="2">HNH endonuclease</fullName>
    </submittedName>
</protein>
<keyword evidence="2" id="KW-0378">Hydrolase</keyword>
<feature type="domain" description="HNH nuclease" evidence="1">
    <location>
        <begin position="91"/>
        <end position="141"/>
    </location>
</feature>
<keyword evidence="2" id="KW-0540">Nuclease</keyword>
<dbReference type="EMBL" id="CP003630">
    <property type="protein sequence ID" value="AFZ17879.1"/>
    <property type="molecule type" value="Genomic_DNA"/>
</dbReference>
<dbReference type="GO" id="GO:0004519">
    <property type="term" value="F:endonuclease activity"/>
    <property type="evidence" value="ECO:0007669"/>
    <property type="project" value="UniProtKB-KW"/>
</dbReference>
<keyword evidence="3" id="KW-1185">Reference proteome</keyword>
<evidence type="ECO:0000313" key="3">
    <source>
        <dbReference type="Proteomes" id="UP000010471"/>
    </source>
</evidence>
<gene>
    <name evidence="2" type="ORF">Mic7113_2047</name>
</gene>